<feature type="transmembrane region" description="Helical" evidence="1">
    <location>
        <begin position="160"/>
        <end position="179"/>
    </location>
</feature>
<dbReference type="AlphaFoldDB" id="A0A7G1KXI2"/>
<feature type="transmembrane region" description="Helical" evidence="1">
    <location>
        <begin position="222"/>
        <end position="243"/>
    </location>
</feature>
<dbReference type="EMBL" id="AP023396">
    <property type="protein sequence ID" value="BCK58943.1"/>
    <property type="molecule type" value="Genomic_DNA"/>
</dbReference>
<feature type="transmembrane region" description="Helical" evidence="1">
    <location>
        <begin position="95"/>
        <end position="114"/>
    </location>
</feature>
<protein>
    <submittedName>
        <fullName evidence="2">Uncharacterized protein</fullName>
    </submittedName>
</protein>
<gene>
    <name evidence="2" type="ORF">NWFMUON74_67150</name>
</gene>
<feature type="transmembrane region" description="Helical" evidence="1">
    <location>
        <begin position="319"/>
        <end position="336"/>
    </location>
</feature>
<feature type="transmembrane region" description="Helical" evidence="1">
    <location>
        <begin position="348"/>
        <end position="367"/>
    </location>
</feature>
<sequence length="437" mass="45170">MTAGLATLVAGMSLMLPIDFTWTSGASPLQLDLLAHSLPHAIAAGAVIGLIVAVFATTVNHGLAAWGSALCGAVLLLVTHLVGAHSGPDASLATVNFVDAIAGGILLGGIATAVLHGRLQVFGWTLGALGSIVVGAALPVQHGDGFGDPNRYGRWPAVDWPPPWLIAVTVLLVGVGTLVNRHKTEVERRSVELPMAPIVAGLVYVVATLAGTEWLTSHPGSIFDISLSVGATVVAGFVAAILLPRRDGTLVLLAIALAAVGSAIMPSWLPGWSAAPLMVLLALGIVLGFRRPGPVLALLLTTALASSCMVTLGHDHNRVRNAIIAVALTLVTGYSFGSAAPRYNPTRVLGVSIVFVPSVVLALRYHADRGDLDTATADAGRWYVCQVPATDSPVPHWTALAITVGCLVGLIALRRLRAPTVTRVADAAERPDDRDPL</sequence>
<feature type="transmembrane region" description="Helical" evidence="1">
    <location>
        <begin position="36"/>
        <end position="56"/>
    </location>
</feature>
<feature type="transmembrane region" description="Helical" evidence="1">
    <location>
        <begin position="191"/>
        <end position="210"/>
    </location>
</feature>
<dbReference type="KEGG" id="nwl:NWFMUON74_67150"/>
<feature type="transmembrane region" description="Helical" evidence="1">
    <location>
        <begin position="296"/>
        <end position="313"/>
    </location>
</feature>
<organism evidence="2 3">
    <name type="scientific">Nocardia wallacei</name>
    <dbReference type="NCBI Taxonomy" id="480035"/>
    <lineage>
        <taxon>Bacteria</taxon>
        <taxon>Bacillati</taxon>
        <taxon>Actinomycetota</taxon>
        <taxon>Actinomycetes</taxon>
        <taxon>Mycobacteriales</taxon>
        <taxon>Nocardiaceae</taxon>
        <taxon>Nocardia</taxon>
    </lineage>
</organism>
<proteinExistence type="predicted"/>
<reference evidence="2 3" key="1">
    <citation type="submission" date="2020-08" db="EMBL/GenBank/DDBJ databases">
        <title>Genome Sequencing of Nocardia wallacei strain FMUON74 and assembly.</title>
        <authorList>
            <person name="Toyokawa M."/>
            <person name="Uesaka K."/>
        </authorList>
    </citation>
    <scope>NUCLEOTIDE SEQUENCE [LARGE SCALE GENOMIC DNA]</scope>
    <source>
        <strain evidence="2 3">FMUON74</strain>
    </source>
</reference>
<feature type="transmembrane region" description="Helical" evidence="1">
    <location>
        <begin position="272"/>
        <end position="289"/>
    </location>
</feature>
<feature type="transmembrane region" description="Helical" evidence="1">
    <location>
        <begin position="63"/>
        <end position="83"/>
    </location>
</feature>
<keyword evidence="1" id="KW-0472">Membrane</keyword>
<dbReference type="Proteomes" id="UP000516173">
    <property type="component" value="Chromosome"/>
</dbReference>
<evidence type="ECO:0000313" key="3">
    <source>
        <dbReference type="Proteomes" id="UP000516173"/>
    </source>
</evidence>
<keyword evidence="3" id="KW-1185">Reference proteome</keyword>
<keyword evidence="1" id="KW-1133">Transmembrane helix</keyword>
<accession>A0A7G1KXI2</accession>
<name>A0A7G1KXI2_9NOCA</name>
<feature type="transmembrane region" description="Helical" evidence="1">
    <location>
        <begin position="121"/>
        <end position="140"/>
    </location>
</feature>
<feature type="transmembrane region" description="Helical" evidence="1">
    <location>
        <begin position="394"/>
        <end position="413"/>
    </location>
</feature>
<keyword evidence="1" id="KW-0812">Transmembrane</keyword>
<feature type="transmembrane region" description="Helical" evidence="1">
    <location>
        <begin position="250"/>
        <end position="266"/>
    </location>
</feature>
<evidence type="ECO:0000313" key="2">
    <source>
        <dbReference type="EMBL" id="BCK58943.1"/>
    </source>
</evidence>
<evidence type="ECO:0000256" key="1">
    <source>
        <dbReference type="SAM" id="Phobius"/>
    </source>
</evidence>